<evidence type="ECO:0000313" key="1">
    <source>
        <dbReference type="EMBL" id="KEH17587.1"/>
    </source>
</evidence>
<name>A0A072TJJ1_MEDTR</name>
<dbReference type="EMBL" id="KL402732">
    <property type="protein sequence ID" value="KEH17587.1"/>
    <property type="molecule type" value="Genomic_DNA"/>
</dbReference>
<evidence type="ECO:0000313" key="2">
    <source>
        <dbReference type="EnsemblPlants" id="KEH17587"/>
    </source>
</evidence>
<dbReference type="EnsemblPlants" id="KEH17587">
    <property type="protein sequence ID" value="KEH17587"/>
    <property type="gene ID" value="MTR_0007s0450"/>
</dbReference>
<reference evidence="1 3" key="2">
    <citation type="journal article" date="2014" name="BMC Genomics">
        <title>An improved genome release (version Mt4.0) for the model legume Medicago truncatula.</title>
        <authorList>
            <person name="Tang H."/>
            <person name="Krishnakumar V."/>
            <person name="Bidwell S."/>
            <person name="Rosen B."/>
            <person name="Chan A."/>
            <person name="Zhou S."/>
            <person name="Gentzbittel L."/>
            <person name="Childs K.L."/>
            <person name="Yandell M."/>
            <person name="Gundlach H."/>
            <person name="Mayer K.F."/>
            <person name="Schwartz D.C."/>
            <person name="Town C.D."/>
        </authorList>
    </citation>
    <scope>GENOME REANNOTATION</scope>
    <source>
        <strain evidence="1">A17</strain>
        <strain evidence="2 3">cv. Jemalong A17</strain>
    </source>
</reference>
<organism evidence="1 3">
    <name type="scientific">Medicago truncatula</name>
    <name type="common">Barrel medic</name>
    <name type="synonym">Medicago tribuloides</name>
    <dbReference type="NCBI Taxonomy" id="3880"/>
    <lineage>
        <taxon>Eukaryota</taxon>
        <taxon>Viridiplantae</taxon>
        <taxon>Streptophyta</taxon>
        <taxon>Embryophyta</taxon>
        <taxon>Tracheophyta</taxon>
        <taxon>Spermatophyta</taxon>
        <taxon>Magnoliopsida</taxon>
        <taxon>eudicotyledons</taxon>
        <taxon>Gunneridae</taxon>
        <taxon>Pentapetalae</taxon>
        <taxon>rosids</taxon>
        <taxon>fabids</taxon>
        <taxon>Fabales</taxon>
        <taxon>Fabaceae</taxon>
        <taxon>Papilionoideae</taxon>
        <taxon>50 kb inversion clade</taxon>
        <taxon>NPAAA clade</taxon>
        <taxon>Hologalegina</taxon>
        <taxon>IRL clade</taxon>
        <taxon>Trifolieae</taxon>
        <taxon>Medicago</taxon>
    </lineage>
</organism>
<dbReference type="Proteomes" id="UP000002051">
    <property type="component" value="Unassembled WGS sequence"/>
</dbReference>
<evidence type="ECO:0000313" key="3">
    <source>
        <dbReference type="Proteomes" id="UP000002051"/>
    </source>
</evidence>
<accession>A0A072TJJ1</accession>
<gene>
    <name evidence="1" type="ORF">MTR_0007s0450</name>
</gene>
<reference evidence="2" key="3">
    <citation type="submission" date="2015-06" db="UniProtKB">
        <authorList>
            <consortium name="EnsemblPlants"/>
        </authorList>
    </citation>
    <scope>IDENTIFICATION</scope>
    <source>
        <strain evidence="2">cv. Jemalong A17</strain>
    </source>
</reference>
<dbReference type="HOGENOM" id="CLU_2137247_0_0_1"/>
<reference evidence="1 3" key="1">
    <citation type="journal article" date="2011" name="Nature">
        <title>The Medicago genome provides insight into the evolution of rhizobial symbioses.</title>
        <authorList>
            <person name="Young N.D."/>
            <person name="Debelle F."/>
            <person name="Oldroyd G.E."/>
            <person name="Geurts R."/>
            <person name="Cannon S.B."/>
            <person name="Udvardi M.K."/>
            <person name="Benedito V.A."/>
            <person name="Mayer K.F."/>
            <person name="Gouzy J."/>
            <person name="Schoof H."/>
            <person name="Van de Peer Y."/>
            <person name="Proost S."/>
            <person name="Cook D.R."/>
            <person name="Meyers B.C."/>
            <person name="Spannagl M."/>
            <person name="Cheung F."/>
            <person name="De Mita S."/>
            <person name="Krishnakumar V."/>
            <person name="Gundlach H."/>
            <person name="Zhou S."/>
            <person name="Mudge J."/>
            <person name="Bharti A.K."/>
            <person name="Murray J.D."/>
            <person name="Naoumkina M.A."/>
            <person name="Rosen B."/>
            <person name="Silverstein K.A."/>
            <person name="Tang H."/>
            <person name="Rombauts S."/>
            <person name="Zhao P.X."/>
            <person name="Zhou P."/>
            <person name="Barbe V."/>
            <person name="Bardou P."/>
            <person name="Bechner M."/>
            <person name="Bellec A."/>
            <person name="Berger A."/>
            <person name="Berges H."/>
            <person name="Bidwell S."/>
            <person name="Bisseling T."/>
            <person name="Choisne N."/>
            <person name="Couloux A."/>
            <person name="Denny R."/>
            <person name="Deshpande S."/>
            <person name="Dai X."/>
            <person name="Doyle J.J."/>
            <person name="Dudez A.M."/>
            <person name="Farmer A.D."/>
            <person name="Fouteau S."/>
            <person name="Franken C."/>
            <person name="Gibelin C."/>
            <person name="Gish J."/>
            <person name="Goldstein S."/>
            <person name="Gonzalez A.J."/>
            <person name="Green P.J."/>
            <person name="Hallab A."/>
            <person name="Hartog M."/>
            <person name="Hua A."/>
            <person name="Humphray S.J."/>
            <person name="Jeong D.H."/>
            <person name="Jing Y."/>
            <person name="Jocker A."/>
            <person name="Kenton S.M."/>
            <person name="Kim D.J."/>
            <person name="Klee K."/>
            <person name="Lai H."/>
            <person name="Lang C."/>
            <person name="Lin S."/>
            <person name="Macmil S.L."/>
            <person name="Magdelenat G."/>
            <person name="Matthews L."/>
            <person name="McCorrison J."/>
            <person name="Monaghan E.L."/>
            <person name="Mun J.H."/>
            <person name="Najar F.Z."/>
            <person name="Nicholson C."/>
            <person name="Noirot C."/>
            <person name="O'Bleness M."/>
            <person name="Paule C.R."/>
            <person name="Poulain J."/>
            <person name="Prion F."/>
            <person name="Qin B."/>
            <person name="Qu C."/>
            <person name="Retzel E.F."/>
            <person name="Riddle C."/>
            <person name="Sallet E."/>
            <person name="Samain S."/>
            <person name="Samson N."/>
            <person name="Sanders I."/>
            <person name="Saurat O."/>
            <person name="Scarpelli C."/>
            <person name="Schiex T."/>
            <person name="Segurens B."/>
            <person name="Severin A.J."/>
            <person name="Sherrier D.J."/>
            <person name="Shi R."/>
            <person name="Sims S."/>
            <person name="Singer S.R."/>
            <person name="Sinharoy S."/>
            <person name="Sterck L."/>
            <person name="Viollet A."/>
            <person name="Wang B.B."/>
            <person name="Wang K."/>
            <person name="Wang M."/>
            <person name="Wang X."/>
            <person name="Warfsmann J."/>
            <person name="Weissenbach J."/>
            <person name="White D.D."/>
            <person name="White J.D."/>
            <person name="Wiley G.B."/>
            <person name="Wincker P."/>
            <person name="Xing Y."/>
            <person name="Yang L."/>
            <person name="Yao Z."/>
            <person name="Ying F."/>
            <person name="Zhai J."/>
            <person name="Zhou L."/>
            <person name="Zuber A."/>
            <person name="Denarie J."/>
            <person name="Dixon R.A."/>
            <person name="May G.D."/>
            <person name="Schwartz D.C."/>
            <person name="Rogers J."/>
            <person name="Quetier F."/>
            <person name="Town C.D."/>
            <person name="Roe B.A."/>
        </authorList>
    </citation>
    <scope>NUCLEOTIDE SEQUENCE [LARGE SCALE GENOMIC DNA]</scope>
    <source>
        <strain evidence="1">A17</strain>
        <strain evidence="2 3">cv. Jemalong A17</strain>
    </source>
</reference>
<sequence length="113" mass="12500">MKGTIVHGICVLIFFSSNIPLDSNTNLSLMKGTIVHGTHVNARIRPTIKDKFILVLELSKRATRPVLDRFMTDSGFGGPGQKVPKDKRAQKCLPKPVTLRAMGFRASLVTYSF</sequence>
<proteinExistence type="predicted"/>
<protein>
    <submittedName>
        <fullName evidence="1 2">Uncharacterized protein</fullName>
    </submittedName>
</protein>
<keyword evidence="3" id="KW-1185">Reference proteome</keyword>
<dbReference type="AlphaFoldDB" id="A0A072TJJ1"/>